<feature type="compositionally biased region" description="Polar residues" evidence="1">
    <location>
        <begin position="125"/>
        <end position="137"/>
    </location>
</feature>
<feature type="compositionally biased region" description="Polar residues" evidence="1">
    <location>
        <begin position="70"/>
        <end position="90"/>
    </location>
</feature>
<dbReference type="Proteomes" id="UP000319732">
    <property type="component" value="Unassembled WGS sequence"/>
</dbReference>
<gene>
    <name evidence="2" type="ORF">FKG94_23065</name>
</gene>
<comment type="caution">
    <text evidence="2">The sequence shown here is derived from an EMBL/GenBank/DDBJ whole genome shotgun (WGS) entry which is preliminary data.</text>
</comment>
<evidence type="ECO:0000313" key="3">
    <source>
        <dbReference type="Proteomes" id="UP000319732"/>
    </source>
</evidence>
<sequence length="176" mass="18739">MSVSVKVGLVVALFLSLLFFLLYTPQRAPDGAVSRNGLPDKYYAEGKAVASLSGRAEEPLHAPKVHRHNSATASRNGTAASDNSAATSGKASIENDNLLVHRETDHAGQTTVAVENPVLDPTAQARLSESQARTSRQAVRDIPVTRQEHKIPPTQFVGSYTARAAEAGEPAKVDNE</sequence>
<feature type="region of interest" description="Disordered" evidence="1">
    <location>
        <begin position="125"/>
        <end position="149"/>
    </location>
</feature>
<keyword evidence="3" id="KW-1185">Reference proteome</keyword>
<evidence type="ECO:0000256" key="1">
    <source>
        <dbReference type="SAM" id="MobiDB-lite"/>
    </source>
</evidence>
<organism evidence="2 3">
    <name type="scientific">Exilibacterium tricleocarpae</name>
    <dbReference type="NCBI Taxonomy" id="2591008"/>
    <lineage>
        <taxon>Bacteria</taxon>
        <taxon>Pseudomonadati</taxon>
        <taxon>Pseudomonadota</taxon>
        <taxon>Gammaproteobacteria</taxon>
        <taxon>Cellvibrionales</taxon>
        <taxon>Cellvibrionaceae</taxon>
        <taxon>Exilibacterium</taxon>
    </lineage>
</organism>
<dbReference type="RefSeq" id="WP_142929316.1">
    <property type="nucleotide sequence ID" value="NZ_ML660105.1"/>
</dbReference>
<dbReference type="EMBL" id="VHSG01000027">
    <property type="protein sequence ID" value="TQV69677.1"/>
    <property type="molecule type" value="Genomic_DNA"/>
</dbReference>
<feature type="region of interest" description="Disordered" evidence="1">
    <location>
        <begin position="61"/>
        <end position="90"/>
    </location>
</feature>
<name>A0A545SXI6_9GAMM</name>
<accession>A0A545SXI6</accession>
<dbReference type="AlphaFoldDB" id="A0A545SXI6"/>
<reference evidence="2 3" key="1">
    <citation type="submission" date="2019-06" db="EMBL/GenBank/DDBJ databases">
        <title>Whole genome sequence for Cellvibrionaceae sp. R142.</title>
        <authorList>
            <person name="Wang G."/>
        </authorList>
    </citation>
    <scope>NUCLEOTIDE SEQUENCE [LARGE SCALE GENOMIC DNA]</scope>
    <source>
        <strain evidence="2 3">R142</strain>
    </source>
</reference>
<evidence type="ECO:0000313" key="2">
    <source>
        <dbReference type="EMBL" id="TQV69677.1"/>
    </source>
</evidence>
<proteinExistence type="predicted"/>
<protein>
    <submittedName>
        <fullName evidence="2">Uncharacterized protein</fullName>
    </submittedName>
</protein>